<dbReference type="EMBL" id="BMAU01021418">
    <property type="protein sequence ID" value="GFY33653.1"/>
    <property type="molecule type" value="Genomic_DNA"/>
</dbReference>
<gene>
    <name evidence="2" type="primary">TY3B-I_616</name>
    <name evidence="2" type="ORF">TNCV_4593651</name>
</gene>
<evidence type="ECO:0000259" key="1">
    <source>
        <dbReference type="PROSITE" id="PS50994"/>
    </source>
</evidence>
<dbReference type="InterPro" id="IPR036397">
    <property type="entry name" value="RNaseH_sf"/>
</dbReference>
<dbReference type="InterPro" id="IPR012337">
    <property type="entry name" value="RNaseH-like_sf"/>
</dbReference>
<evidence type="ECO:0000313" key="3">
    <source>
        <dbReference type="Proteomes" id="UP000887159"/>
    </source>
</evidence>
<keyword evidence="3" id="KW-1185">Reference proteome</keyword>
<reference evidence="2" key="1">
    <citation type="submission" date="2020-08" db="EMBL/GenBank/DDBJ databases">
        <title>Multicomponent nature underlies the extraordinary mechanical properties of spider dragline silk.</title>
        <authorList>
            <person name="Kono N."/>
            <person name="Nakamura H."/>
            <person name="Mori M."/>
            <person name="Yoshida Y."/>
            <person name="Ohtoshi R."/>
            <person name="Malay A.D."/>
            <person name="Moran D.A.P."/>
            <person name="Tomita M."/>
            <person name="Numata K."/>
            <person name="Arakawa K."/>
        </authorList>
    </citation>
    <scope>NUCLEOTIDE SEQUENCE</scope>
</reference>
<accession>A0A8X6WEP4</accession>
<dbReference type="GO" id="GO:0015074">
    <property type="term" value="P:DNA integration"/>
    <property type="evidence" value="ECO:0007669"/>
    <property type="project" value="InterPro"/>
</dbReference>
<dbReference type="InterPro" id="IPR001584">
    <property type="entry name" value="Integrase_cat-core"/>
</dbReference>
<sequence>MSEDEKVAHLMKGIAEDLYQTLLVQNIGTVVTNVLSTAEAIELVKFLVEEIILKHGAPREMISDIGRSFLCYLIKGINQLCQMSHLLTTAYHPQTLWLDGKIQ</sequence>
<proteinExistence type="predicted"/>
<feature type="domain" description="Integrase catalytic" evidence="1">
    <location>
        <begin position="1"/>
        <end position="103"/>
    </location>
</feature>
<evidence type="ECO:0000313" key="2">
    <source>
        <dbReference type="EMBL" id="GFY33653.1"/>
    </source>
</evidence>
<dbReference type="PROSITE" id="PS50994">
    <property type="entry name" value="INTEGRASE"/>
    <property type="match status" value="1"/>
</dbReference>
<dbReference type="GO" id="GO:0003676">
    <property type="term" value="F:nucleic acid binding"/>
    <property type="evidence" value="ECO:0007669"/>
    <property type="project" value="InterPro"/>
</dbReference>
<dbReference type="AlphaFoldDB" id="A0A8X6WEP4"/>
<organism evidence="2 3">
    <name type="scientific">Trichonephila clavipes</name>
    <name type="common">Golden silk orbweaver</name>
    <name type="synonym">Nephila clavipes</name>
    <dbReference type="NCBI Taxonomy" id="2585209"/>
    <lineage>
        <taxon>Eukaryota</taxon>
        <taxon>Metazoa</taxon>
        <taxon>Ecdysozoa</taxon>
        <taxon>Arthropoda</taxon>
        <taxon>Chelicerata</taxon>
        <taxon>Arachnida</taxon>
        <taxon>Araneae</taxon>
        <taxon>Araneomorphae</taxon>
        <taxon>Entelegynae</taxon>
        <taxon>Araneoidea</taxon>
        <taxon>Nephilidae</taxon>
        <taxon>Trichonephila</taxon>
    </lineage>
</organism>
<comment type="caution">
    <text evidence="2">The sequence shown here is derived from an EMBL/GenBank/DDBJ whole genome shotgun (WGS) entry which is preliminary data.</text>
</comment>
<dbReference type="SUPFAM" id="SSF53098">
    <property type="entry name" value="Ribonuclease H-like"/>
    <property type="match status" value="1"/>
</dbReference>
<name>A0A8X6WEP4_TRICX</name>
<protein>
    <submittedName>
        <fullName evidence="2">Transposon Ty3-I Gag-Pol polyprotein</fullName>
    </submittedName>
</protein>
<dbReference type="Proteomes" id="UP000887159">
    <property type="component" value="Unassembled WGS sequence"/>
</dbReference>
<dbReference type="Gene3D" id="3.30.420.10">
    <property type="entry name" value="Ribonuclease H-like superfamily/Ribonuclease H"/>
    <property type="match status" value="1"/>
</dbReference>